<dbReference type="InterPro" id="IPR050863">
    <property type="entry name" value="CenT-Element_Derived"/>
</dbReference>
<feature type="coiled-coil region" evidence="2">
    <location>
        <begin position="477"/>
        <end position="504"/>
    </location>
</feature>
<feature type="compositionally biased region" description="Basic and acidic residues" evidence="3">
    <location>
        <begin position="601"/>
        <end position="612"/>
    </location>
</feature>
<reference evidence="5" key="2">
    <citation type="submission" date="2025-08" db="UniProtKB">
        <authorList>
            <consortium name="Ensembl"/>
        </authorList>
    </citation>
    <scope>IDENTIFICATION</scope>
</reference>
<dbReference type="SMART" id="SM00674">
    <property type="entry name" value="CENPB"/>
    <property type="match status" value="1"/>
</dbReference>
<gene>
    <name evidence="5" type="primary">LOC114592090</name>
</gene>
<name>A0A670INW1_PODMU</name>
<dbReference type="AlphaFoldDB" id="A0A670INW1"/>
<organism evidence="5 6">
    <name type="scientific">Podarcis muralis</name>
    <name type="common">Wall lizard</name>
    <name type="synonym">Lacerta muralis</name>
    <dbReference type="NCBI Taxonomy" id="64176"/>
    <lineage>
        <taxon>Eukaryota</taxon>
        <taxon>Metazoa</taxon>
        <taxon>Chordata</taxon>
        <taxon>Craniata</taxon>
        <taxon>Vertebrata</taxon>
        <taxon>Euteleostomi</taxon>
        <taxon>Lepidosauria</taxon>
        <taxon>Squamata</taxon>
        <taxon>Bifurcata</taxon>
        <taxon>Unidentata</taxon>
        <taxon>Episquamata</taxon>
        <taxon>Laterata</taxon>
        <taxon>Lacertibaenia</taxon>
        <taxon>Lacertidae</taxon>
        <taxon>Podarcis</taxon>
    </lineage>
</organism>
<dbReference type="PANTHER" id="PTHR19303">
    <property type="entry name" value="TRANSPOSON"/>
    <property type="match status" value="1"/>
</dbReference>
<dbReference type="GeneTree" id="ENSGT01140000282534"/>
<evidence type="ECO:0000256" key="1">
    <source>
        <dbReference type="ARBA" id="ARBA00023125"/>
    </source>
</evidence>
<dbReference type="InterPro" id="IPR036397">
    <property type="entry name" value="RNaseH_sf"/>
</dbReference>
<feature type="domain" description="HTH CENPB-type" evidence="4">
    <location>
        <begin position="105"/>
        <end position="185"/>
    </location>
</feature>
<dbReference type="GO" id="GO:0005634">
    <property type="term" value="C:nucleus"/>
    <property type="evidence" value="ECO:0007669"/>
    <property type="project" value="TreeGrafter"/>
</dbReference>
<dbReference type="Pfam" id="PF03221">
    <property type="entry name" value="HTH_Tnp_Tc5"/>
    <property type="match status" value="1"/>
</dbReference>
<reference evidence="5" key="3">
    <citation type="submission" date="2025-09" db="UniProtKB">
        <authorList>
            <consortium name="Ensembl"/>
        </authorList>
    </citation>
    <scope>IDENTIFICATION</scope>
</reference>
<proteinExistence type="predicted"/>
<accession>A0A670INW1</accession>
<evidence type="ECO:0000313" key="5">
    <source>
        <dbReference type="Ensembl" id="ENSPMRP00000013818.1"/>
    </source>
</evidence>
<dbReference type="Proteomes" id="UP000472272">
    <property type="component" value="Chromosome 2"/>
</dbReference>
<evidence type="ECO:0000313" key="6">
    <source>
        <dbReference type="Proteomes" id="UP000472272"/>
    </source>
</evidence>
<dbReference type="Gene3D" id="3.30.420.10">
    <property type="entry name" value="Ribonuclease H-like superfamily/Ribonuclease H"/>
    <property type="match status" value="1"/>
</dbReference>
<evidence type="ECO:0000256" key="2">
    <source>
        <dbReference type="SAM" id="Coils"/>
    </source>
</evidence>
<keyword evidence="1" id="KW-0238">DNA-binding</keyword>
<dbReference type="Pfam" id="PF03184">
    <property type="entry name" value="DDE_1"/>
    <property type="match status" value="1"/>
</dbReference>
<dbReference type="InterPro" id="IPR004875">
    <property type="entry name" value="DDE_SF_endonuclease_dom"/>
</dbReference>
<sequence>MQENYDNVISLAEEIAISWPRITAFAESHRRRGLVPEMERSCEEAKRTMDRTTTAVEKENISKRASGVPVCRPATQFGMAESTIGSILKNKGAVGGADVARGVETLARQRTQTIEEVEKWLTIWINEKLLAGDHISENIICEKALQLHADLTQNTPGTSAESCIFKASRGWLDNFKRRSGIHSVVRHGKAADKENADRFVLEFKDYVKAEGFLPQQVFSCDETGLFWKRMPKRTYVRKEEELWPGHKPMKDRLSLLFCANASGDFKLKPLLVYHSVNPRVFKKNNVMRSKLHVMWRANSKAWVTRQFFIEWVHEVFGPSVKKYLRDKHLPMKCLLVVDNAPAHPPSLEGELVEEFSFISVKFLPPNTTSLIQPMDQQVISNFKKLYNRALFQRCFEVTSDTGLTLREFWKNHFSILHGLHLIDKAWRDVSQRTLKSAWKKLWPEAVPDRVPEDVEEDALIVEEIVSLGKSMGLEVSRDDVEELVEEHKTELTAEELRNVLMEQQQAAAEELFLQEEERRESVPTALIEDMCAKWADLQVFVEKYHPDKAAVSHATSTFNDHAMSHFRQILKRREEEQMSIVKWLARKRSSESEPGVSGVKKIKETQERSNPQ</sequence>
<evidence type="ECO:0000259" key="4">
    <source>
        <dbReference type="PROSITE" id="PS51253"/>
    </source>
</evidence>
<protein>
    <submittedName>
        <fullName evidence="5">Zinc finger protein 345-like</fullName>
    </submittedName>
</protein>
<keyword evidence="2" id="KW-0175">Coiled coil</keyword>
<feature type="region of interest" description="Disordered" evidence="3">
    <location>
        <begin position="586"/>
        <end position="612"/>
    </location>
</feature>
<reference evidence="5 6" key="1">
    <citation type="journal article" date="2019" name="Proc. Natl. Acad. Sci. U.S.A.">
        <title>Regulatory changes in pterin and carotenoid genes underlie balanced color polymorphisms in the wall lizard.</title>
        <authorList>
            <person name="Andrade P."/>
            <person name="Pinho C."/>
            <person name="Perez I de Lanuza G."/>
            <person name="Afonso S."/>
            <person name="Brejcha J."/>
            <person name="Rubin C.J."/>
            <person name="Wallerman O."/>
            <person name="Pereira P."/>
            <person name="Sabatino S.J."/>
            <person name="Bellati A."/>
            <person name="Pellitteri-Rosa D."/>
            <person name="Bosakova Z."/>
            <person name="Bunikis I."/>
            <person name="Carretero M.A."/>
            <person name="Feiner N."/>
            <person name="Marsik P."/>
            <person name="Pauperio F."/>
            <person name="Salvi D."/>
            <person name="Soler L."/>
            <person name="While G.M."/>
            <person name="Uller T."/>
            <person name="Font E."/>
            <person name="Andersson L."/>
            <person name="Carneiro M."/>
        </authorList>
    </citation>
    <scope>NUCLEOTIDE SEQUENCE</scope>
</reference>
<dbReference type="InterPro" id="IPR006600">
    <property type="entry name" value="HTH_CenpB_DNA-bd_dom"/>
</dbReference>
<dbReference type="PANTHER" id="PTHR19303:SF27">
    <property type="entry name" value="HTH CENPB-TYPE DOMAIN-CONTAINING PROTEIN"/>
    <property type="match status" value="1"/>
</dbReference>
<dbReference type="Gene3D" id="1.10.10.60">
    <property type="entry name" value="Homeodomain-like"/>
    <property type="match status" value="1"/>
</dbReference>
<dbReference type="Ensembl" id="ENSPMRT00000014764.1">
    <property type="protein sequence ID" value="ENSPMRP00000013818.1"/>
    <property type="gene ID" value="ENSPMRG00000009264.1"/>
</dbReference>
<dbReference type="InterPro" id="IPR009057">
    <property type="entry name" value="Homeodomain-like_sf"/>
</dbReference>
<keyword evidence="6" id="KW-1185">Reference proteome</keyword>
<dbReference type="GO" id="GO:0003677">
    <property type="term" value="F:DNA binding"/>
    <property type="evidence" value="ECO:0007669"/>
    <property type="project" value="UniProtKB-KW"/>
</dbReference>
<evidence type="ECO:0000256" key="3">
    <source>
        <dbReference type="SAM" id="MobiDB-lite"/>
    </source>
</evidence>
<dbReference type="PROSITE" id="PS51253">
    <property type="entry name" value="HTH_CENPB"/>
    <property type="match status" value="1"/>
</dbReference>
<dbReference type="SUPFAM" id="SSF46689">
    <property type="entry name" value="Homeodomain-like"/>
    <property type="match status" value="1"/>
</dbReference>